<dbReference type="Proteomes" id="UP000187283">
    <property type="component" value="Unassembled WGS sequence"/>
</dbReference>
<keyword evidence="2" id="KW-0479">Metal-binding</keyword>
<evidence type="ECO:0000313" key="7">
    <source>
        <dbReference type="EMBL" id="OMJ23839.1"/>
    </source>
</evidence>
<dbReference type="PANTHER" id="PTHR47659:SF1">
    <property type="entry name" value="TRANSCRIPTION ACTIVATOR OF GLUCONEOGENESIS ERT1"/>
    <property type="match status" value="1"/>
</dbReference>
<dbReference type="GO" id="GO:0046872">
    <property type="term" value="F:metal ion binding"/>
    <property type="evidence" value="ECO:0007669"/>
    <property type="project" value="UniProtKB-KW"/>
</dbReference>
<keyword evidence="4" id="KW-0804">Transcription</keyword>
<evidence type="ECO:0000259" key="6">
    <source>
        <dbReference type="Pfam" id="PF24990"/>
    </source>
</evidence>
<keyword evidence="5" id="KW-0539">Nucleus</keyword>
<dbReference type="AlphaFoldDB" id="A0A1R1YA71"/>
<reference evidence="7 8" key="1">
    <citation type="submission" date="2017-01" db="EMBL/GenBank/DDBJ databases">
        <authorList>
            <person name="Mah S.A."/>
            <person name="Swanson W.J."/>
            <person name="Moy G.W."/>
            <person name="Vacquier V.D."/>
        </authorList>
    </citation>
    <scope>NUCLEOTIDE SEQUENCE [LARGE SCALE GENOMIC DNA]</scope>
    <source>
        <strain evidence="7 8">GSMNP</strain>
    </source>
</reference>
<evidence type="ECO:0000256" key="2">
    <source>
        <dbReference type="ARBA" id="ARBA00022723"/>
    </source>
</evidence>
<dbReference type="InterPro" id="IPR050335">
    <property type="entry name" value="ERT1_acuK_gluconeogen_tf"/>
</dbReference>
<dbReference type="Pfam" id="PF24990">
    <property type="entry name" value="PAS_13"/>
    <property type="match status" value="1"/>
</dbReference>
<dbReference type="GO" id="GO:0005634">
    <property type="term" value="C:nucleus"/>
    <property type="evidence" value="ECO:0007669"/>
    <property type="project" value="UniProtKB-SubCell"/>
</dbReference>
<dbReference type="GO" id="GO:0000977">
    <property type="term" value="F:RNA polymerase II transcription regulatory region sequence-specific DNA binding"/>
    <property type="evidence" value="ECO:0007669"/>
    <property type="project" value="TreeGrafter"/>
</dbReference>
<evidence type="ECO:0000256" key="4">
    <source>
        <dbReference type="ARBA" id="ARBA00023163"/>
    </source>
</evidence>
<dbReference type="STRING" id="133412.A0A1R1YA71"/>
<comment type="subcellular location">
    <subcellularLocation>
        <location evidence="1">Nucleus</location>
    </subcellularLocation>
</comment>
<keyword evidence="3" id="KW-0805">Transcription regulation</keyword>
<evidence type="ECO:0000256" key="5">
    <source>
        <dbReference type="ARBA" id="ARBA00023242"/>
    </source>
</evidence>
<dbReference type="PANTHER" id="PTHR47659">
    <property type="entry name" value="ZN(II)2CYS6 TRANSCRIPTION FACTOR (EUROFUNG)-RELATED"/>
    <property type="match status" value="1"/>
</dbReference>
<evidence type="ECO:0000256" key="1">
    <source>
        <dbReference type="ARBA" id="ARBA00004123"/>
    </source>
</evidence>
<evidence type="ECO:0000313" key="8">
    <source>
        <dbReference type="Proteomes" id="UP000187283"/>
    </source>
</evidence>
<protein>
    <submittedName>
        <fullName evidence="7">Transcription activator of gluconeogenesis ERT1</fullName>
    </submittedName>
</protein>
<gene>
    <name evidence="7" type="ORF">AYI70_g1979</name>
</gene>
<keyword evidence="8" id="KW-1185">Reference proteome</keyword>
<sequence length="459" mass="52085">MKGNQAGPISATIPVKISCKQDKPNENQKLLQKNSLNKGLLETSDICLKCTITGKTCVCKKKKKKIAKYLLEDINNLSQNQDGNPNTQSNQKTGKPSPINAGVLLYISVLVVINLSIYKLENTSSQKFIGTPESDFNFESDIVNLECTILSNILDHHHNSSYGKEELGNINFELDKIPDLSGYIDSIGRPFCNYNAYDTSTSGDIINQAHQCYNSNNDISDTWIKGGLAAPNVVKPSLNNIVSQEQMAMSETNNLPFTLDNSNLNPSKFSSSSIYSLEYKPHQDNRALIKLYDMMTTRMSNDEIFKVAKAIEFIRPSILSFQSYLSFDDFVFIEKCHLRLRLEFERLFEFIGTPTVVWRITGEINIVSREFTLMCWWKKEELEGGRKLIFELLDNASIVKYWENFSVYAVENYDHTTTMRCSLFRPDQTSVPCAFSFTIKRDIFGIPLEVVGSFLPILF</sequence>
<dbReference type="GO" id="GO:0009267">
    <property type="term" value="P:cellular response to starvation"/>
    <property type="evidence" value="ECO:0007669"/>
    <property type="project" value="TreeGrafter"/>
</dbReference>
<name>A0A1R1YA71_9FUNG</name>
<feature type="domain" description="ERT1/acuK family PAS" evidence="6">
    <location>
        <begin position="353"/>
        <end position="427"/>
    </location>
</feature>
<proteinExistence type="predicted"/>
<evidence type="ECO:0000256" key="3">
    <source>
        <dbReference type="ARBA" id="ARBA00023015"/>
    </source>
</evidence>
<organism evidence="7 8">
    <name type="scientific">Smittium culicis</name>
    <dbReference type="NCBI Taxonomy" id="133412"/>
    <lineage>
        <taxon>Eukaryota</taxon>
        <taxon>Fungi</taxon>
        <taxon>Fungi incertae sedis</taxon>
        <taxon>Zoopagomycota</taxon>
        <taxon>Kickxellomycotina</taxon>
        <taxon>Harpellomycetes</taxon>
        <taxon>Harpellales</taxon>
        <taxon>Legeriomycetaceae</taxon>
        <taxon>Smittium</taxon>
    </lineage>
</organism>
<dbReference type="InterPro" id="IPR056751">
    <property type="entry name" value="PAS_13"/>
</dbReference>
<comment type="caution">
    <text evidence="7">The sequence shown here is derived from an EMBL/GenBank/DDBJ whole genome shotgun (WGS) entry which is preliminary data.</text>
</comment>
<dbReference type="OrthoDB" id="2538135at2759"/>
<dbReference type="EMBL" id="LSSN01000462">
    <property type="protein sequence ID" value="OMJ23839.1"/>
    <property type="molecule type" value="Genomic_DNA"/>
</dbReference>
<dbReference type="GO" id="GO:0003700">
    <property type="term" value="F:DNA-binding transcription factor activity"/>
    <property type="evidence" value="ECO:0007669"/>
    <property type="project" value="TreeGrafter"/>
</dbReference>
<accession>A0A1R1YA71</accession>